<proteinExistence type="predicted"/>
<evidence type="ECO:0000313" key="2">
    <source>
        <dbReference type="EMBL" id="QNG47729.1"/>
    </source>
</evidence>
<sequence length="367" mass="40727">MTFFAIAGVWSYFTPFPTRVSGRGFVVRGLSPLVIKSPKNGIITSSNFNEGDFIDKGDLIAEIDTAGVNPEYRYALRSLLDRQADSASDQYNLELEIQPINRKKMIRDREIALQQLSDAHNQLQIQEILVESAKASFKQIEEVARRGFISKTETERRYQEVLVKQQNLSALRAKLAEARAKVDEIDTQIAREPVEAKQRERLASAAKDAADERVKTLDAQSRYQIRAQASGYAAGWNAHVGRIVREDATLGSIIDNGHTLSIEAYFPANQRGKLQVGNRAILRFDAYPYQQYGQIPAIVAQVALSSVAPDQTLGPLALEGPVIRVLLTPARGATLPKDLGPNMTANVDVVSKQTTVFDKLTDNFRVK</sequence>
<dbReference type="PANTHER" id="PTHR30386:SF28">
    <property type="entry name" value="EXPORTED PROTEIN"/>
    <property type="match status" value="1"/>
</dbReference>
<dbReference type="EMBL" id="CP060122">
    <property type="protein sequence ID" value="QNG47729.1"/>
    <property type="molecule type" value="Genomic_DNA"/>
</dbReference>
<organism evidence="2 3">
    <name type="scientific">Sphingobium yanoikuyae</name>
    <name type="common">Sphingomonas yanoikuyae</name>
    <dbReference type="NCBI Taxonomy" id="13690"/>
    <lineage>
        <taxon>Bacteria</taxon>
        <taxon>Pseudomonadati</taxon>
        <taxon>Pseudomonadota</taxon>
        <taxon>Alphaproteobacteria</taxon>
        <taxon>Sphingomonadales</taxon>
        <taxon>Sphingomonadaceae</taxon>
        <taxon>Sphingobium</taxon>
    </lineage>
</organism>
<dbReference type="PRINTS" id="PR01490">
    <property type="entry name" value="RTXTOXIND"/>
</dbReference>
<dbReference type="AlphaFoldDB" id="A0A9X7UEB0"/>
<keyword evidence="1" id="KW-0175">Coiled coil</keyword>
<protein>
    <submittedName>
        <fullName evidence="2">HlyD family efflux transporter periplasmic adaptor subunit</fullName>
    </submittedName>
</protein>
<dbReference type="InterPro" id="IPR050739">
    <property type="entry name" value="MFP"/>
</dbReference>
<gene>
    <name evidence="2" type="ORF">H3V42_09205</name>
</gene>
<dbReference type="Gene3D" id="1.10.287.470">
    <property type="entry name" value="Helix hairpin bin"/>
    <property type="match status" value="1"/>
</dbReference>
<accession>A0A9X7UEB0</accession>
<dbReference type="PANTHER" id="PTHR30386">
    <property type="entry name" value="MEMBRANE FUSION SUBUNIT OF EMRAB-TOLC MULTIDRUG EFFLUX PUMP"/>
    <property type="match status" value="1"/>
</dbReference>
<feature type="coiled-coil region" evidence="1">
    <location>
        <begin position="161"/>
        <end position="188"/>
    </location>
</feature>
<evidence type="ECO:0000313" key="3">
    <source>
        <dbReference type="Proteomes" id="UP000515377"/>
    </source>
</evidence>
<evidence type="ECO:0000256" key="1">
    <source>
        <dbReference type="SAM" id="Coils"/>
    </source>
</evidence>
<dbReference type="Gene3D" id="2.40.30.170">
    <property type="match status" value="1"/>
</dbReference>
<name>A0A9X7UEB0_SPHYA</name>
<reference evidence="2 3" key="1">
    <citation type="submission" date="2020-07" db="EMBL/GenBank/DDBJ databases">
        <title>Whole genome sequence of Sphingobium yanoikuyae A3.</title>
        <authorList>
            <person name="Han S.-S."/>
        </authorList>
    </citation>
    <scope>NUCLEOTIDE SEQUENCE [LARGE SCALE GENOMIC DNA]</scope>
    <source>
        <strain evidence="2 3">A3</strain>
    </source>
</reference>
<dbReference type="Proteomes" id="UP000515377">
    <property type="component" value="Chromosome"/>
</dbReference>
<dbReference type="Gene3D" id="2.40.50.100">
    <property type="match status" value="1"/>
</dbReference>